<evidence type="ECO:0000313" key="1">
    <source>
        <dbReference type="EMBL" id="UYV82107.1"/>
    </source>
</evidence>
<sequence length="157" mass="18103">MRKGEMTISKESKTQWYPTTLELNLRTPMTNHRGKLSLATEALLHIAADVKVNKRSITMDLFVIEGPGPNLIGREAFDQIGIGLEWISRRLTTRMNRLHPKESEDNENGKEHFQNRFKSQENGYGRSKLIKPVEELKILGVTIKNHRVRSKLDFTPH</sequence>
<protein>
    <submittedName>
        <fullName evidence="1">Uncharacterized protein</fullName>
    </submittedName>
</protein>
<organism evidence="1 2">
    <name type="scientific">Cordylochernes scorpioides</name>
    <dbReference type="NCBI Taxonomy" id="51811"/>
    <lineage>
        <taxon>Eukaryota</taxon>
        <taxon>Metazoa</taxon>
        <taxon>Ecdysozoa</taxon>
        <taxon>Arthropoda</taxon>
        <taxon>Chelicerata</taxon>
        <taxon>Arachnida</taxon>
        <taxon>Pseudoscorpiones</taxon>
        <taxon>Cheliferoidea</taxon>
        <taxon>Chernetidae</taxon>
        <taxon>Cordylochernes</taxon>
    </lineage>
</organism>
<proteinExistence type="predicted"/>
<dbReference type="Proteomes" id="UP001235939">
    <property type="component" value="Chromosome 21"/>
</dbReference>
<gene>
    <name evidence="1" type="ORF">LAZ67_21000877</name>
</gene>
<reference evidence="1 2" key="1">
    <citation type="submission" date="2022-01" db="EMBL/GenBank/DDBJ databases">
        <title>A chromosomal length assembly of Cordylochernes scorpioides.</title>
        <authorList>
            <person name="Zeh D."/>
            <person name="Zeh J."/>
        </authorList>
    </citation>
    <scope>NUCLEOTIDE SEQUENCE [LARGE SCALE GENOMIC DNA]</scope>
    <source>
        <strain evidence="1">IN4F17</strain>
        <tissue evidence="1">Whole Body</tissue>
    </source>
</reference>
<keyword evidence="2" id="KW-1185">Reference proteome</keyword>
<feature type="non-terminal residue" evidence="1">
    <location>
        <position position="1"/>
    </location>
</feature>
<name>A0ABY6LLP9_9ARAC</name>
<dbReference type="EMBL" id="CP092883">
    <property type="protein sequence ID" value="UYV82107.1"/>
    <property type="molecule type" value="Genomic_DNA"/>
</dbReference>
<evidence type="ECO:0000313" key="2">
    <source>
        <dbReference type="Proteomes" id="UP001235939"/>
    </source>
</evidence>
<accession>A0ABY6LLP9</accession>